<name>A0A0M3HYY6_ASCLU</name>
<evidence type="ECO:0000256" key="1">
    <source>
        <dbReference type="SAM" id="SignalP"/>
    </source>
</evidence>
<dbReference type="WBParaSite" id="ALUE_0000881501-mRNA-1">
    <property type="protein sequence ID" value="ALUE_0000881501-mRNA-1"/>
    <property type="gene ID" value="ALUE_0000881501"/>
</dbReference>
<keyword evidence="2" id="KW-1185">Reference proteome</keyword>
<protein>
    <submittedName>
        <fullName evidence="3">Glyco_transf_7N domain-containing protein</fullName>
    </submittedName>
</protein>
<feature type="chain" id="PRO_5005656847" evidence="1">
    <location>
        <begin position="26"/>
        <end position="156"/>
    </location>
</feature>
<organism evidence="2 3">
    <name type="scientific">Ascaris lumbricoides</name>
    <name type="common">Giant roundworm</name>
    <dbReference type="NCBI Taxonomy" id="6252"/>
    <lineage>
        <taxon>Eukaryota</taxon>
        <taxon>Metazoa</taxon>
        <taxon>Ecdysozoa</taxon>
        <taxon>Nematoda</taxon>
        <taxon>Chromadorea</taxon>
        <taxon>Rhabditida</taxon>
        <taxon>Spirurina</taxon>
        <taxon>Ascaridomorpha</taxon>
        <taxon>Ascaridoidea</taxon>
        <taxon>Ascarididae</taxon>
        <taxon>Ascaris</taxon>
    </lineage>
</organism>
<dbReference type="Proteomes" id="UP000036681">
    <property type="component" value="Unplaced"/>
</dbReference>
<sequence length="156" mass="17534">MCIVMHFCIAAAFAVVLLAMRCSDAFDNSRIGNSCSLNCTRYYTFICIAPHLFSHELLDTLRLFTSSRSWPIASISIVILECEQKEDWASLAELSRKIWSQPDCKLDIMLLLVFHNFKLIPSVSIHPDSHAHVGRLLQQAGEAAFCYALDDVIEPA</sequence>
<evidence type="ECO:0000313" key="2">
    <source>
        <dbReference type="Proteomes" id="UP000036681"/>
    </source>
</evidence>
<feature type="signal peptide" evidence="1">
    <location>
        <begin position="1"/>
        <end position="25"/>
    </location>
</feature>
<proteinExistence type="predicted"/>
<accession>A0A0M3HYY6</accession>
<keyword evidence="1" id="KW-0732">Signal</keyword>
<dbReference type="AlphaFoldDB" id="A0A0M3HYY6"/>
<reference evidence="3" key="1">
    <citation type="submission" date="2017-02" db="UniProtKB">
        <authorList>
            <consortium name="WormBaseParasite"/>
        </authorList>
    </citation>
    <scope>IDENTIFICATION</scope>
</reference>
<evidence type="ECO:0000313" key="3">
    <source>
        <dbReference type="WBParaSite" id="ALUE_0000881501-mRNA-1"/>
    </source>
</evidence>